<name>A0AAE3G979_9PSEU</name>
<dbReference type="EMBL" id="JAMTCK010000001">
    <property type="protein sequence ID" value="MCP2163885.1"/>
    <property type="molecule type" value="Genomic_DNA"/>
</dbReference>
<gene>
    <name evidence="1" type="ORF">LX83_000725</name>
</gene>
<dbReference type="AlphaFoldDB" id="A0AAE3G979"/>
<sequence>MVLHTSRKTIDQSIVEYSELGVDEIIFVPATDDLDEVTRLADIAS</sequence>
<protein>
    <submittedName>
        <fullName evidence="1">Uncharacterized protein</fullName>
    </submittedName>
</protein>
<comment type="caution">
    <text evidence="1">The sequence shown here is derived from an EMBL/GenBank/DDBJ whole genome shotgun (WGS) entry which is preliminary data.</text>
</comment>
<accession>A0AAE3G979</accession>
<dbReference type="Proteomes" id="UP001206128">
    <property type="component" value="Unassembled WGS sequence"/>
</dbReference>
<proteinExistence type="predicted"/>
<evidence type="ECO:0000313" key="2">
    <source>
        <dbReference type="Proteomes" id="UP001206128"/>
    </source>
</evidence>
<organism evidence="1 2">
    <name type="scientific">Goodfellowiella coeruleoviolacea</name>
    <dbReference type="NCBI Taxonomy" id="334858"/>
    <lineage>
        <taxon>Bacteria</taxon>
        <taxon>Bacillati</taxon>
        <taxon>Actinomycetota</taxon>
        <taxon>Actinomycetes</taxon>
        <taxon>Pseudonocardiales</taxon>
        <taxon>Pseudonocardiaceae</taxon>
        <taxon>Goodfellowiella</taxon>
    </lineage>
</organism>
<dbReference type="RefSeq" id="WP_253766904.1">
    <property type="nucleotide sequence ID" value="NZ_JAMTCK010000001.1"/>
</dbReference>
<reference evidence="1" key="1">
    <citation type="submission" date="2022-06" db="EMBL/GenBank/DDBJ databases">
        <title>Genomic Encyclopedia of Archaeal and Bacterial Type Strains, Phase II (KMG-II): from individual species to whole genera.</title>
        <authorList>
            <person name="Goeker M."/>
        </authorList>
    </citation>
    <scope>NUCLEOTIDE SEQUENCE</scope>
    <source>
        <strain evidence="1">DSM 43935</strain>
    </source>
</reference>
<keyword evidence="2" id="KW-1185">Reference proteome</keyword>
<evidence type="ECO:0000313" key="1">
    <source>
        <dbReference type="EMBL" id="MCP2163885.1"/>
    </source>
</evidence>